<evidence type="ECO:0000313" key="2">
    <source>
        <dbReference type="Proteomes" id="UP001196980"/>
    </source>
</evidence>
<evidence type="ECO:0000313" key="1">
    <source>
        <dbReference type="EMBL" id="MBV6341748.1"/>
    </source>
</evidence>
<sequence length="356" mass="40867">MDDSNLERLSDPPITLQGMIEKQAEELIDKRLKEAGCTNKKAVFSNNGSFLRSLFEYKSEIGVRKILIECSRRWIEIGDLPPPPKQSMKELYNNYVETEKQKSIVFLPDTFYWLVEKAASGLTDLKITEHNAQTLHWSLSGRQFYFGFEARSHHKTWQGIAREANRLFVHDKSTHYKDTKVVMFRVTPDLPNIPQPTWKVIGKEINAAKEKYLHIIELEDIEKIAKLYAAHILYNDSYAGDVPFPPDEVLRFIFGELAFFWEEIMKPAPFIEITTLQPPPQPPANTTPSANLIKAIRELMSLKKMQSVDDLVQQLSMLKLTDVTKPVTSAMCLSACEQIPQIRITKGPTMTVLLWQ</sequence>
<dbReference type="RefSeq" id="WP_218252377.1">
    <property type="nucleotide sequence ID" value="NZ_JABXWD010000145.1"/>
</dbReference>
<dbReference type="EMBL" id="JABXWD010000145">
    <property type="protein sequence ID" value="MBV6341748.1"/>
    <property type="molecule type" value="Genomic_DNA"/>
</dbReference>
<name>A0ABS6S037_9BACT</name>
<proteinExistence type="predicted"/>
<dbReference type="Proteomes" id="UP001196980">
    <property type="component" value="Unassembled WGS sequence"/>
</dbReference>
<gene>
    <name evidence="1" type="ORF">HWQ67_09130</name>
</gene>
<reference evidence="1 2" key="1">
    <citation type="journal article" date="2020" name="J Geophys Res Biogeosci">
        <title>Magnetotaxis as an Adaptation to Enable Bacterial Shuttling of Microbial Sulfur and Sulfur Cycling Across Aquatic Oxic#Anoxic Interfaces.</title>
        <authorList>
            <person name="Li J."/>
            <person name="Liu P."/>
            <person name="Wang J."/>
            <person name="Roberts A.P."/>
            <person name="Pan Y."/>
        </authorList>
    </citation>
    <scope>NUCLEOTIDE SEQUENCE [LARGE SCALE GENOMIC DNA]</scope>
    <source>
        <strain evidence="1 2">MYR-1_YQ</strain>
    </source>
</reference>
<protein>
    <submittedName>
        <fullName evidence="1">Uncharacterized protein</fullName>
    </submittedName>
</protein>
<accession>A0ABS6S037</accession>
<keyword evidence="2" id="KW-1185">Reference proteome</keyword>
<comment type="caution">
    <text evidence="1">The sequence shown here is derived from an EMBL/GenBank/DDBJ whole genome shotgun (WGS) entry which is preliminary data.</text>
</comment>
<organism evidence="1 2">
    <name type="scientific">Candidatus Magnetobacterium casense</name>
    <dbReference type="NCBI Taxonomy" id="1455061"/>
    <lineage>
        <taxon>Bacteria</taxon>
        <taxon>Pseudomonadati</taxon>
        <taxon>Nitrospirota</taxon>
        <taxon>Thermodesulfovibrionia</taxon>
        <taxon>Thermodesulfovibrionales</taxon>
        <taxon>Candidatus Magnetobacteriaceae</taxon>
        <taxon>Candidatus Magnetobacterium</taxon>
    </lineage>
</organism>